<accession>A0A5J6V2H9</accession>
<reference evidence="2 3" key="1">
    <citation type="submission" date="2019-09" db="EMBL/GenBank/DDBJ databases">
        <title>Serinicoccus pratensis sp. nov., isolated from meadow soil.</title>
        <authorList>
            <person name="Zhang W."/>
        </authorList>
    </citation>
    <scope>NUCLEOTIDE SEQUENCE [LARGE SCALE GENOMIC DNA]</scope>
    <source>
        <strain evidence="2 3">W204</strain>
    </source>
</reference>
<dbReference type="Proteomes" id="UP000326546">
    <property type="component" value="Chromosome"/>
</dbReference>
<feature type="region of interest" description="Disordered" evidence="1">
    <location>
        <begin position="1"/>
        <end position="38"/>
    </location>
</feature>
<protein>
    <submittedName>
        <fullName evidence="2">Uncharacterized protein</fullName>
    </submittedName>
</protein>
<evidence type="ECO:0000313" key="3">
    <source>
        <dbReference type="Proteomes" id="UP000326546"/>
    </source>
</evidence>
<dbReference type="OrthoDB" id="4246706at2"/>
<evidence type="ECO:0000256" key="1">
    <source>
        <dbReference type="SAM" id="MobiDB-lite"/>
    </source>
</evidence>
<organism evidence="2 3">
    <name type="scientific">Ornithinimicrobium pratense</name>
    <dbReference type="NCBI Taxonomy" id="2593973"/>
    <lineage>
        <taxon>Bacteria</taxon>
        <taxon>Bacillati</taxon>
        <taxon>Actinomycetota</taxon>
        <taxon>Actinomycetes</taxon>
        <taxon>Micrococcales</taxon>
        <taxon>Ornithinimicrobiaceae</taxon>
        <taxon>Ornithinimicrobium</taxon>
    </lineage>
</organism>
<keyword evidence="3" id="KW-1185">Reference proteome</keyword>
<dbReference type="EMBL" id="CP044427">
    <property type="protein sequence ID" value="QFG67342.1"/>
    <property type="molecule type" value="Genomic_DNA"/>
</dbReference>
<dbReference type="AlphaFoldDB" id="A0A5J6V2H9"/>
<gene>
    <name evidence="2" type="ORF">FY030_00130</name>
</gene>
<dbReference type="KEGG" id="serw:FY030_00130"/>
<name>A0A5J6V2H9_9MICO</name>
<evidence type="ECO:0000313" key="2">
    <source>
        <dbReference type="EMBL" id="QFG67342.1"/>
    </source>
</evidence>
<dbReference type="RefSeq" id="WP_158059740.1">
    <property type="nucleotide sequence ID" value="NZ_CP044427.1"/>
</dbReference>
<sequence>MTVASRSWKESTPPIIRSPSAKWSEYGQTPGKVSRQEGGLFSPRTQKLVVGTRDCTRLVDGELKQAELVQHALDDLESDIVSVLCLVEADWPLIGGDFHTCDVYVTWPNKLAARISRPGPLVEPRIDAIQRRLTAAFPAANATYDVEGPVVPR</sequence>
<proteinExistence type="predicted"/>